<proteinExistence type="predicted"/>
<keyword evidence="2" id="KW-1185">Reference proteome</keyword>
<evidence type="ECO:0000313" key="2">
    <source>
        <dbReference type="Proteomes" id="UP001296921"/>
    </source>
</evidence>
<protein>
    <submittedName>
        <fullName evidence="1">Uncharacterized protein</fullName>
    </submittedName>
</protein>
<reference evidence="1 2" key="1">
    <citation type="submission" date="2020-11" db="EMBL/GenBank/DDBJ databases">
        <title>Insectihabitans protaetiae gen. nov. sp. nov. and Insectihabitans allomyrinae sp. nov., isolated from larvae of Protaetia brevitarsis seulensis and Allomyrina dichotoma, respectively.</title>
        <authorList>
            <person name="Lee S.D."/>
            <person name="Byeon Y.-S."/>
            <person name="Kim S.-M."/>
            <person name="Yang H.L."/>
            <person name="Kim I.S."/>
        </authorList>
    </citation>
    <scope>NUCLEOTIDE SEQUENCE [LARGE SCALE GENOMIC DNA]</scope>
    <source>
        <strain evidence="1 2">BWR-B9</strain>
    </source>
</reference>
<dbReference type="EMBL" id="JADRCR010000003">
    <property type="protein sequence ID" value="MBK5143734.1"/>
    <property type="molecule type" value="Genomic_DNA"/>
</dbReference>
<dbReference type="Proteomes" id="UP001296921">
    <property type="component" value="Unassembled WGS sequence"/>
</dbReference>
<evidence type="ECO:0000313" key="1">
    <source>
        <dbReference type="EMBL" id="MBK5143734.1"/>
    </source>
</evidence>
<organism evidence="1 2">
    <name type="scientific">Limnobaculum allomyrinae</name>
    <dbReference type="NCBI Taxonomy" id="2791986"/>
    <lineage>
        <taxon>Bacteria</taxon>
        <taxon>Pseudomonadati</taxon>
        <taxon>Pseudomonadota</taxon>
        <taxon>Gammaproteobacteria</taxon>
        <taxon>Enterobacterales</taxon>
        <taxon>Budviciaceae</taxon>
        <taxon>Limnobaculum</taxon>
    </lineage>
</organism>
<sequence>MKNNCNEKNLDISIQEPEITKDSINKHRKWLEESVIKSIEDSRPSVSHEAAQKIFTEMKRKSPLNLKPKK</sequence>
<gene>
    <name evidence="1" type="ORF">I2494_08395</name>
</gene>
<dbReference type="RefSeq" id="WP_218468258.1">
    <property type="nucleotide sequence ID" value="NZ_JADRCR010000003.1"/>
</dbReference>
<accession>A0ABS1IQ12</accession>
<comment type="caution">
    <text evidence="1">The sequence shown here is derived from an EMBL/GenBank/DDBJ whole genome shotgun (WGS) entry which is preliminary data.</text>
</comment>
<name>A0ABS1IQ12_9GAMM</name>